<organism evidence="1 2">
    <name type="scientific">Sphagnurus paluster</name>
    <dbReference type="NCBI Taxonomy" id="117069"/>
    <lineage>
        <taxon>Eukaryota</taxon>
        <taxon>Fungi</taxon>
        <taxon>Dikarya</taxon>
        <taxon>Basidiomycota</taxon>
        <taxon>Agaricomycotina</taxon>
        <taxon>Agaricomycetes</taxon>
        <taxon>Agaricomycetidae</taxon>
        <taxon>Agaricales</taxon>
        <taxon>Tricholomatineae</taxon>
        <taxon>Lyophyllaceae</taxon>
        <taxon>Sphagnurus</taxon>
    </lineage>
</organism>
<dbReference type="OrthoDB" id="5340163at2759"/>
<gene>
    <name evidence="1" type="ORF">H0H81_003051</name>
</gene>
<dbReference type="EMBL" id="JABCKI010000866">
    <property type="protein sequence ID" value="KAG5649570.1"/>
    <property type="molecule type" value="Genomic_DNA"/>
</dbReference>
<reference evidence="1" key="2">
    <citation type="submission" date="2021-10" db="EMBL/GenBank/DDBJ databases">
        <title>Phylogenomics reveals ancestral predisposition of the termite-cultivated fungus Termitomyces towards a domesticated lifestyle.</title>
        <authorList>
            <person name="Auxier B."/>
            <person name="Grum-Grzhimaylo A."/>
            <person name="Cardenas M.E."/>
            <person name="Lodge J.D."/>
            <person name="Laessoe T."/>
            <person name="Pedersen O."/>
            <person name="Smith M.E."/>
            <person name="Kuyper T.W."/>
            <person name="Franco-Molano E.A."/>
            <person name="Baroni T.J."/>
            <person name="Aanen D.K."/>
        </authorList>
    </citation>
    <scope>NUCLEOTIDE SEQUENCE</scope>
    <source>
        <strain evidence="1">D49</strain>
    </source>
</reference>
<evidence type="ECO:0000313" key="2">
    <source>
        <dbReference type="Proteomes" id="UP000717328"/>
    </source>
</evidence>
<comment type="caution">
    <text evidence="1">The sequence shown here is derived from an EMBL/GenBank/DDBJ whole genome shotgun (WGS) entry which is preliminary data.</text>
</comment>
<proteinExistence type="predicted"/>
<evidence type="ECO:0000313" key="1">
    <source>
        <dbReference type="EMBL" id="KAG5649570.1"/>
    </source>
</evidence>
<reference evidence="1" key="1">
    <citation type="submission" date="2021-02" db="EMBL/GenBank/DDBJ databases">
        <authorList>
            <person name="Nieuwenhuis M."/>
            <person name="Van De Peppel L.J.J."/>
        </authorList>
    </citation>
    <scope>NUCLEOTIDE SEQUENCE</scope>
    <source>
        <strain evidence="1">D49</strain>
    </source>
</reference>
<sequence length="316" mass="35152">MAKMAQTRVDPEIDNWHTVNYTSVANTCFLGIWEAAEGEEFVVGSNSFGMWEGLVGRTPGLHRLFVVIPKIALVLRHTSFEDKETIDQIKSQTSVLSNLIDIPMTVASSTYVNYRNPSWSNDQEQEAANQALPKCHQTPAAQEDIFTFKATRLMQEQTHALNSVILLHLSDDGNVTFASAAAMKNTMQHHLQSTIPYAGVSKYSFRNLLGILSDHVGHTSSTASNPVIPRPPPGIDLVLHSIASGVIKFHSEYDRGYRVYHLATDDITKYNQSSSEIHGMTVRGIAKMKEILPPLPCAHRHNFNVLRYHEGASERG</sequence>
<dbReference type="AlphaFoldDB" id="A0A9P7GLN5"/>
<protein>
    <submittedName>
        <fullName evidence="1">Uncharacterized protein</fullName>
    </submittedName>
</protein>
<accession>A0A9P7GLN5</accession>
<dbReference type="Proteomes" id="UP000717328">
    <property type="component" value="Unassembled WGS sequence"/>
</dbReference>
<feature type="non-terminal residue" evidence="1">
    <location>
        <position position="316"/>
    </location>
</feature>
<keyword evidence="2" id="KW-1185">Reference proteome</keyword>
<name>A0A9P7GLN5_9AGAR</name>